<comment type="caution">
    <text evidence="1">Lacks conserved residue(s) required for the propagation of feature annotation.</text>
</comment>
<accession>A0ABV0QMC3</accession>
<comment type="subcellular location">
    <subcellularLocation>
        <location evidence="1">Membrane</location>
        <topology evidence="1">Multi-pass membrane protein</topology>
    </subcellularLocation>
</comment>
<proteinExistence type="inferred from homology"/>
<feature type="transmembrane region" description="Helical" evidence="1">
    <location>
        <begin position="24"/>
        <end position="43"/>
    </location>
</feature>
<dbReference type="PANTHER" id="PTHR12372:SF5">
    <property type="entry name" value="PECANEX-LIKE PROTEIN 2"/>
    <property type="match status" value="1"/>
</dbReference>
<keyword evidence="3" id="KW-1185">Reference proteome</keyword>
<reference evidence="2 3" key="1">
    <citation type="submission" date="2021-06" db="EMBL/GenBank/DDBJ databases">
        <authorList>
            <person name="Palmer J.M."/>
        </authorList>
    </citation>
    <scope>NUCLEOTIDE SEQUENCE [LARGE SCALE GENOMIC DNA]</scope>
    <source>
        <strain evidence="2 3">XC_2019</strain>
        <tissue evidence="2">Muscle</tissue>
    </source>
</reference>
<comment type="similarity">
    <text evidence="1">Belongs to the pecanex family.</text>
</comment>
<comment type="caution">
    <text evidence="2">The sequence shown here is derived from an EMBL/GenBank/DDBJ whole genome shotgun (WGS) entry which is preliminary data.</text>
</comment>
<dbReference type="InterPro" id="IPR039797">
    <property type="entry name" value="Pecanex"/>
</dbReference>
<keyword evidence="1" id="KW-0812">Transmembrane</keyword>
<gene>
    <name evidence="2" type="ORF">XENOCAPTIV_001473</name>
</gene>
<name>A0ABV0QMC3_9TELE</name>
<dbReference type="PANTHER" id="PTHR12372">
    <property type="entry name" value="PECANEX"/>
    <property type="match status" value="1"/>
</dbReference>
<organism evidence="2 3">
    <name type="scientific">Xenoophorus captivus</name>
    <dbReference type="NCBI Taxonomy" id="1517983"/>
    <lineage>
        <taxon>Eukaryota</taxon>
        <taxon>Metazoa</taxon>
        <taxon>Chordata</taxon>
        <taxon>Craniata</taxon>
        <taxon>Vertebrata</taxon>
        <taxon>Euteleostomi</taxon>
        <taxon>Actinopterygii</taxon>
        <taxon>Neopterygii</taxon>
        <taxon>Teleostei</taxon>
        <taxon>Neoteleostei</taxon>
        <taxon>Acanthomorphata</taxon>
        <taxon>Ovalentaria</taxon>
        <taxon>Atherinomorphae</taxon>
        <taxon>Cyprinodontiformes</taxon>
        <taxon>Goodeidae</taxon>
        <taxon>Xenoophorus</taxon>
    </lineage>
</organism>
<feature type="non-terminal residue" evidence="2">
    <location>
        <position position="1"/>
    </location>
</feature>
<sequence>KVKTDGHPACFALYLDSYHGHNQLVAYSRAAYFCIFCALIWLLEQLLRRKDLPVSTLYGVTIICYDVLSFVRDALVGKKESMRVLSF</sequence>
<evidence type="ECO:0000256" key="1">
    <source>
        <dbReference type="RuleBase" id="RU367089"/>
    </source>
</evidence>
<evidence type="ECO:0000313" key="3">
    <source>
        <dbReference type="Proteomes" id="UP001434883"/>
    </source>
</evidence>
<dbReference type="Proteomes" id="UP001434883">
    <property type="component" value="Unassembled WGS sequence"/>
</dbReference>
<keyword evidence="1" id="KW-1133">Transmembrane helix</keyword>
<dbReference type="EMBL" id="JAHRIN010016919">
    <property type="protein sequence ID" value="MEQ2196522.1"/>
    <property type="molecule type" value="Genomic_DNA"/>
</dbReference>
<evidence type="ECO:0000313" key="2">
    <source>
        <dbReference type="EMBL" id="MEQ2196522.1"/>
    </source>
</evidence>
<protein>
    <recommendedName>
        <fullName evidence="1">Pecanex-like protein</fullName>
    </recommendedName>
</protein>
<keyword evidence="1" id="KW-0472">Membrane</keyword>